<protein>
    <recommendedName>
        <fullName evidence="4">DUF4064 domain-containing protein</fullName>
    </recommendedName>
</protein>
<organism evidence="2 3">
    <name type="scientific">Spiroplasma turonicum</name>
    <dbReference type="NCBI Taxonomy" id="216946"/>
    <lineage>
        <taxon>Bacteria</taxon>
        <taxon>Bacillati</taxon>
        <taxon>Mycoplasmatota</taxon>
        <taxon>Mollicutes</taxon>
        <taxon>Entomoplasmatales</taxon>
        <taxon>Spiroplasmataceae</taxon>
        <taxon>Spiroplasma</taxon>
    </lineage>
</organism>
<evidence type="ECO:0008006" key="4">
    <source>
        <dbReference type="Google" id="ProtNLM"/>
    </source>
</evidence>
<name>A0A0K1P6V7_9MOLU</name>
<dbReference type="AlphaFoldDB" id="A0A0K1P6V7"/>
<gene>
    <name evidence="2" type="ORF">STURON_00759</name>
</gene>
<proteinExistence type="predicted"/>
<feature type="transmembrane region" description="Helical" evidence="1">
    <location>
        <begin position="12"/>
        <end position="33"/>
    </location>
</feature>
<evidence type="ECO:0000313" key="3">
    <source>
        <dbReference type="Proteomes" id="UP000067243"/>
    </source>
</evidence>
<dbReference type="STRING" id="216946.STURO_v1c07560"/>
<keyword evidence="1" id="KW-0812">Transmembrane</keyword>
<keyword evidence="1" id="KW-0472">Membrane</keyword>
<accession>A0A0K1P6V7</accession>
<feature type="transmembrane region" description="Helical" evidence="1">
    <location>
        <begin position="80"/>
        <end position="106"/>
    </location>
</feature>
<reference evidence="2 3" key="1">
    <citation type="journal article" date="2015" name="Genome Announc.">
        <title>Complete Genome Sequence of Spiroplasma turonicum Strain Tab4cT, a Parasite of a Horse Fly, Haematopota sp. (Diptera: Tabanidae).</title>
        <authorList>
            <person name="Davis R.E."/>
            <person name="Shao J."/>
            <person name="Zhao Y."/>
            <person name="Gasparich G.E."/>
            <person name="Gaynor B.J."/>
            <person name="Donofrio N."/>
        </authorList>
    </citation>
    <scope>NUCLEOTIDE SEQUENCE [LARGE SCALE GENOMIC DNA]</scope>
    <source>
        <strain evidence="2 3">Tab4c</strain>
    </source>
</reference>
<keyword evidence="3" id="KW-1185">Reference proteome</keyword>
<feature type="transmembrane region" description="Helical" evidence="1">
    <location>
        <begin position="45"/>
        <end position="68"/>
    </location>
</feature>
<keyword evidence="1" id="KW-1133">Transmembrane helix</keyword>
<dbReference type="OrthoDB" id="390360at2"/>
<dbReference type="EMBL" id="CP012328">
    <property type="protein sequence ID" value="AKU80005.1"/>
    <property type="molecule type" value="Genomic_DNA"/>
</dbReference>
<dbReference type="Proteomes" id="UP000067243">
    <property type="component" value="Chromosome"/>
</dbReference>
<evidence type="ECO:0000313" key="2">
    <source>
        <dbReference type="EMBL" id="AKU80005.1"/>
    </source>
</evidence>
<evidence type="ECO:0000256" key="1">
    <source>
        <dbReference type="SAM" id="Phobius"/>
    </source>
</evidence>
<dbReference type="KEGG" id="stur:STURON_00759"/>
<dbReference type="RefSeq" id="WP_075048584.1">
    <property type="nucleotide sequence ID" value="NZ_CP012328.1"/>
</dbReference>
<sequence length="114" mass="11659">MNGVAKGGIITSFIGAGFCCIMGIIFLFSSAALTKVVSNIDKTVIIAIGVLLLVGPVLVIVFGSLALAKKTNGFKLACGIIALLCVVVAWAAYFVPLILFLVGGILTLCGKANN</sequence>
<dbReference type="PATRIC" id="fig|216946.3.peg.788"/>